<dbReference type="EMBL" id="NJGV01000021">
    <property type="protein sequence ID" value="OWY32990.1"/>
    <property type="molecule type" value="Genomic_DNA"/>
</dbReference>
<dbReference type="GO" id="GO:0006351">
    <property type="term" value="P:DNA-templated transcription"/>
    <property type="evidence" value="ECO:0007669"/>
    <property type="project" value="TreeGrafter"/>
</dbReference>
<sequence length="317" mass="34356">MDTSQRVRAIISFVQAADSGSFAGAGRTLGISSAAVSQNVAGLETALGVRLMNRTTRSLNLTEEGSAFLRQARIALDALEQATDDVVAARATPTGRVRISTSAAFGREQLLPLLPGLSQRYPALSVEVDFDDRISELVQDGYDLAIRGGRIADSSLVSRSICKLNLALVASPAYLEARGTPRRPQDLHKHSLITRKFLGGKVSPWNFQGSDGSIMTWNTEHALLTLSSPEALVQAALAGMGIAEVGVHHAWRYLQRGRLKVLLLRSHHPGNYEMCLQYPHRALIAPRVRVAVDYLLEGFAASEELHVPLAALRKYAA</sequence>
<evidence type="ECO:0000259" key="5">
    <source>
        <dbReference type="PROSITE" id="PS50931"/>
    </source>
</evidence>
<organism evidence="6 7">
    <name type="scientific">Herbaspirillum aquaticum</name>
    <dbReference type="NCBI Taxonomy" id="568783"/>
    <lineage>
        <taxon>Bacteria</taxon>
        <taxon>Pseudomonadati</taxon>
        <taxon>Pseudomonadota</taxon>
        <taxon>Betaproteobacteria</taxon>
        <taxon>Burkholderiales</taxon>
        <taxon>Oxalobacteraceae</taxon>
        <taxon>Herbaspirillum</taxon>
    </lineage>
</organism>
<dbReference type="Pfam" id="PF00126">
    <property type="entry name" value="HTH_1"/>
    <property type="match status" value="1"/>
</dbReference>
<dbReference type="GO" id="GO:0043565">
    <property type="term" value="F:sequence-specific DNA binding"/>
    <property type="evidence" value="ECO:0007669"/>
    <property type="project" value="TreeGrafter"/>
</dbReference>
<evidence type="ECO:0000256" key="1">
    <source>
        <dbReference type="ARBA" id="ARBA00009437"/>
    </source>
</evidence>
<evidence type="ECO:0000313" key="6">
    <source>
        <dbReference type="EMBL" id="OWY32990.1"/>
    </source>
</evidence>
<evidence type="ECO:0000256" key="3">
    <source>
        <dbReference type="ARBA" id="ARBA00023125"/>
    </source>
</evidence>
<dbReference type="PANTHER" id="PTHR30537">
    <property type="entry name" value="HTH-TYPE TRANSCRIPTIONAL REGULATOR"/>
    <property type="match status" value="1"/>
</dbReference>
<dbReference type="Proteomes" id="UP000214747">
    <property type="component" value="Unassembled WGS sequence"/>
</dbReference>
<evidence type="ECO:0000256" key="2">
    <source>
        <dbReference type="ARBA" id="ARBA00023015"/>
    </source>
</evidence>
<keyword evidence="2" id="KW-0805">Transcription regulation</keyword>
<dbReference type="InterPro" id="IPR058163">
    <property type="entry name" value="LysR-type_TF_proteobact-type"/>
</dbReference>
<keyword evidence="4" id="KW-0804">Transcription</keyword>
<dbReference type="Gene3D" id="1.10.10.10">
    <property type="entry name" value="Winged helix-like DNA-binding domain superfamily/Winged helix DNA-binding domain"/>
    <property type="match status" value="1"/>
</dbReference>
<keyword evidence="3" id="KW-0238">DNA-binding</keyword>
<dbReference type="AlphaFoldDB" id="A0A225SQF9"/>
<dbReference type="FunFam" id="1.10.10.10:FF:000001">
    <property type="entry name" value="LysR family transcriptional regulator"/>
    <property type="match status" value="1"/>
</dbReference>
<dbReference type="SUPFAM" id="SSF46785">
    <property type="entry name" value="Winged helix' DNA-binding domain"/>
    <property type="match status" value="1"/>
</dbReference>
<name>A0A225SQF9_9BURK</name>
<dbReference type="Pfam" id="PF03466">
    <property type="entry name" value="LysR_substrate"/>
    <property type="match status" value="1"/>
</dbReference>
<dbReference type="InterPro" id="IPR000847">
    <property type="entry name" value="LysR_HTH_N"/>
</dbReference>
<dbReference type="PROSITE" id="PS50931">
    <property type="entry name" value="HTH_LYSR"/>
    <property type="match status" value="1"/>
</dbReference>
<dbReference type="InterPro" id="IPR005119">
    <property type="entry name" value="LysR_subst-bd"/>
</dbReference>
<dbReference type="CDD" id="cd08422">
    <property type="entry name" value="PBP2_CrgA_like"/>
    <property type="match status" value="1"/>
</dbReference>
<dbReference type="RefSeq" id="WP_088756574.1">
    <property type="nucleotide sequence ID" value="NZ_NJGV01000021.1"/>
</dbReference>
<proteinExistence type="inferred from homology"/>
<evidence type="ECO:0000313" key="7">
    <source>
        <dbReference type="Proteomes" id="UP000214747"/>
    </source>
</evidence>
<feature type="domain" description="HTH lysR-type" evidence="5">
    <location>
        <begin position="1"/>
        <end position="62"/>
    </location>
</feature>
<protein>
    <submittedName>
        <fullName evidence="6">Transcriptional regulator</fullName>
    </submittedName>
</protein>
<comment type="similarity">
    <text evidence="1">Belongs to the LysR transcriptional regulatory family.</text>
</comment>
<dbReference type="InterPro" id="IPR036390">
    <property type="entry name" value="WH_DNA-bd_sf"/>
</dbReference>
<dbReference type="InterPro" id="IPR036388">
    <property type="entry name" value="WH-like_DNA-bd_sf"/>
</dbReference>
<dbReference type="SUPFAM" id="SSF53850">
    <property type="entry name" value="Periplasmic binding protein-like II"/>
    <property type="match status" value="1"/>
</dbReference>
<dbReference type="PANTHER" id="PTHR30537:SF72">
    <property type="entry name" value="LYSR FAMILY TRANSCRIPTIONAL REGULATOR"/>
    <property type="match status" value="1"/>
</dbReference>
<accession>A0A225SQF9</accession>
<keyword evidence="7" id="KW-1185">Reference proteome</keyword>
<dbReference type="Gene3D" id="3.40.190.290">
    <property type="match status" value="1"/>
</dbReference>
<comment type="caution">
    <text evidence="6">The sequence shown here is derived from an EMBL/GenBank/DDBJ whole genome shotgun (WGS) entry which is preliminary data.</text>
</comment>
<reference evidence="6 7" key="1">
    <citation type="journal article" date="2010" name="Int. J. Syst. Evol. Microbiol.">
        <title>Reclassification of Herbaspirillum putei as a later heterotypic synonym of Herbaspirillum huttiense, with the description of H. huttiense subsp. huttiense subsp. nov. and H. huttiense subsp. putei subsp. nov., comb. nov., and description of Herbaspirillum aquaticum sp. nov.</title>
        <authorList>
            <person name="Dobritsa A.P."/>
            <person name="Reddy M.C."/>
            <person name="Samadpour M."/>
        </authorList>
    </citation>
    <scope>NUCLEOTIDE SEQUENCE [LARGE SCALE GENOMIC DNA]</scope>
    <source>
        <strain evidence="6 7">IEH 4430</strain>
    </source>
</reference>
<gene>
    <name evidence="6" type="ORF">CEJ45_18880</name>
</gene>
<evidence type="ECO:0000256" key="4">
    <source>
        <dbReference type="ARBA" id="ARBA00023163"/>
    </source>
</evidence>
<dbReference type="GO" id="GO:0003700">
    <property type="term" value="F:DNA-binding transcription factor activity"/>
    <property type="evidence" value="ECO:0007669"/>
    <property type="project" value="InterPro"/>
</dbReference>